<evidence type="ECO:0000313" key="3">
    <source>
        <dbReference type="EMBL" id="CAB4712617.1"/>
    </source>
</evidence>
<proteinExistence type="predicted"/>
<dbReference type="EMBL" id="CAFBNS010000114">
    <property type="protein sequence ID" value="CAB4963388.1"/>
    <property type="molecule type" value="Genomic_DNA"/>
</dbReference>
<dbReference type="AlphaFoldDB" id="A0A6J7EW93"/>
<reference evidence="4" key="1">
    <citation type="submission" date="2020-05" db="EMBL/GenBank/DDBJ databases">
        <authorList>
            <person name="Chiriac C."/>
            <person name="Salcher M."/>
            <person name="Ghai R."/>
            <person name="Kavagutti S V."/>
        </authorList>
    </citation>
    <scope>NUCLEOTIDE SEQUENCE</scope>
</reference>
<evidence type="ECO:0000313" key="1">
    <source>
        <dbReference type="EMBL" id="CAB4529698.1"/>
    </source>
</evidence>
<dbReference type="InterPro" id="IPR021555">
    <property type="entry name" value="DUF3000"/>
</dbReference>
<evidence type="ECO:0000313" key="5">
    <source>
        <dbReference type="EMBL" id="CAB4963388.1"/>
    </source>
</evidence>
<dbReference type="EMBL" id="CAEZSC010000002">
    <property type="protein sequence ID" value="CAB4529698.1"/>
    <property type="molecule type" value="Genomic_DNA"/>
</dbReference>
<gene>
    <name evidence="1" type="ORF">UFOPK1380_00085</name>
    <name evidence="2" type="ORF">UFOPK1863_00025</name>
    <name evidence="3" type="ORF">UFOPK2689_00026</name>
    <name evidence="4" type="ORF">UFOPK3555_00031</name>
    <name evidence="5" type="ORF">UFOPK3874_00681</name>
    <name evidence="6" type="ORF">UFOPK4095_00238</name>
</gene>
<protein>
    <submittedName>
        <fullName evidence="4">Unannotated protein</fullName>
    </submittedName>
</protein>
<sequence>MRTKSFDQIITEIRAISTRNEIFLEEVPAPQKLAPFAFALTADVELSPDDDEDSATGRFVLLHDPAGQEGWSGDFRCVTFVRAAVDQDMANDPLLIDLGWSWFLESLKKEGCEFIAPSGTVTRVASASFGTLENRENDSEVEVRASWTPINGNDMAAHVRAWLNLLEIASGMPPIPQGVTQLSRHN</sequence>
<evidence type="ECO:0000313" key="2">
    <source>
        <dbReference type="EMBL" id="CAB4604984.1"/>
    </source>
</evidence>
<dbReference type="Pfam" id="PF11452">
    <property type="entry name" value="DUF3000"/>
    <property type="match status" value="1"/>
</dbReference>
<dbReference type="EMBL" id="CAFBME010000001">
    <property type="protein sequence ID" value="CAB4887436.1"/>
    <property type="molecule type" value="Genomic_DNA"/>
</dbReference>
<accession>A0A6J7EW93</accession>
<evidence type="ECO:0000313" key="6">
    <source>
        <dbReference type="EMBL" id="CAB5006765.1"/>
    </source>
</evidence>
<evidence type="ECO:0000313" key="4">
    <source>
        <dbReference type="EMBL" id="CAB4887436.1"/>
    </source>
</evidence>
<dbReference type="EMBL" id="CAEZYL010000001">
    <property type="protein sequence ID" value="CAB4712617.1"/>
    <property type="molecule type" value="Genomic_DNA"/>
</dbReference>
<dbReference type="EMBL" id="CAEZUY010000001">
    <property type="protein sequence ID" value="CAB4604984.1"/>
    <property type="molecule type" value="Genomic_DNA"/>
</dbReference>
<organism evidence="4">
    <name type="scientific">freshwater metagenome</name>
    <dbReference type="NCBI Taxonomy" id="449393"/>
    <lineage>
        <taxon>unclassified sequences</taxon>
        <taxon>metagenomes</taxon>
        <taxon>ecological metagenomes</taxon>
    </lineage>
</organism>
<name>A0A6J7EW93_9ZZZZ</name>
<dbReference type="EMBL" id="CAFBPI010000009">
    <property type="protein sequence ID" value="CAB5006765.1"/>
    <property type="molecule type" value="Genomic_DNA"/>
</dbReference>